<reference evidence="2" key="1">
    <citation type="submission" date="2015-10" db="EMBL/GenBank/DDBJ databases">
        <authorList>
            <person name="Devillers H."/>
        </authorList>
    </citation>
    <scope>NUCLEOTIDE SEQUENCE [LARGE SCALE GENOMIC DNA]</scope>
</reference>
<evidence type="ECO:0000313" key="2">
    <source>
        <dbReference type="Proteomes" id="UP000236544"/>
    </source>
</evidence>
<protein>
    <submittedName>
        <fullName evidence="1">LAQU0S27e00144g1_1</fullName>
    </submittedName>
</protein>
<sequence>MIKLFGRLLKQPTTPTRAKGRTLHTTQEPLLQIKSSRLDHYLLNPKNCSTQQLQDAIREYWELSKTNSVSNLKSHIPNNNRFFNGGENLQIDDSIYNTCPMYRCFLRWELIRSNSSLQRKFMEIGIPQKTVLSTTVKRISDIFPHLIQNCIAYQDIPNAVDLFIWHYSKNPDRLLDENMIHEITNSIAYSNPLKPEHLFSKFVQFMNFVTERIKTYEITEQHALQICANALSLENDALLLKKVLGYVLNMPCKNSNTVRSTQVKALYSLISLDCRRNNPAGVLLHWTKVRELYATISNHDTRILYKIIKLFTKQKAYRSKCADLVSAIEPEHFVNNSLLLPSIINFASATHNFPLATKIMTDITMYSNIDTQNKILKSRLFLSTLLRLHLTFQDSIGVERVLKEIRKEHGILTSADYQVIITHLLKSKKTDDLMRALTLSQKIEGFKALPSIITIINYLTLLRQDEMKNKKLNVRAVIYNMILKAHKIDPAHKDKMWDILASIFIRSLTTYKNTTSIMWVNNNKGKFSSIDFLRHCYENSKTKRPKDITINPFASPSPRDIILKISASNVVVILRTIAKEASCQRRKDVFLWCMNEMTENGMSREEIELDWNSMQKHQIRRSKDKSSNGITENLKEHGLKDFKRLLLKI</sequence>
<dbReference type="Proteomes" id="UP000236544">
    <property type="component" value="Unassembled WGS sequence"/>
</dbReference>
<dbReference type="OrthoDB" id="4064185at2759"/>
<evidence type="ECO:0000313" key="1">
    <source>
        <dbReference type="EMBL" id="CUS25102.1"/>
    </source>
</evidence>
<proteinExistence type="predicted"/>
<name>A0A0N7MMH2_9SACH</name>
<dbReference type="AlphaFoldDB" id="A0A0N7MMH2"/>
<dbReference type="EMBL" id="LN890546">
    <property type="protein sequence ID" value="CUS25102.1"/>
    <property type="molecule type" value="Genomic_DNA"/>
</dbReference>
<organism evidence="1 2">
    <name type="scientific">Lachancea quebecensis</name>
    <dbReference type="NCBI Taxonomy" id="1654605"/>
    <lineage>
        <taxon>Eukaryota</taxon>
        <taxon>Fungi</taxon>
        <taxon>Dikarya</taxon>
        <taxon>Ascomycota</taxon>
        <taxon>Saccharomycotina</taxon>
        <taxon>Saccharomycetes</taxon>
        <taxon>Saccharomycetales</taxon>
        <taxon>Saccharomycetaceae</taxon>
        <taxon>Lachancea</taxon>
    </lineage>
</organism>
<gene>
    <name evidence="1" type="ORF">LAQU0_S27e00144g</name>
</gene>
<accession>A0A0N7MMH2</accession>
<keyword evidence="2" id="KW-1185">Reference proteome</keyword>